<organism evidence="1 2">
    <name type="scientific">Phlebia brevispora</name>
    <dbReference type="NCBI Taxonomy" id="194682"/>
    <lineage>
        <taxon>Eukaryota</taxon>
        <taxon>Fungi</taxon>
        <taxon>Dikarya</taxon>
        <taxon>Basidiomycota</taxon>
        <taxon>Agaricomycotina</taxon>
        <taxon>Agaricomycetes</taxon>
        <taxon>Polyporales</taxon>
        <taxon>Meruliaceae</taxon>
        <taxon>Phlebia</taxon>
    </lineage>
</organism>
<gene>
    <name evidence="1" type="ORF">NM688_g5368</name>
</gene>
<name>A0ACC1SX42_9APHY</name>
<reference evidence="1" key="1">
    <citation type="submission" date="2022-07" db="EMBL/GenBank/DDBJ databases">
        <title>Genome Sequence of Phlebia brevispora.</title>
        <authorList>
            <person name="Buettner E."/>
        </authorList>
    </citation>
    <scope>NUCLEOTIDE SEQUENCE</scope>
    <source>
        <strain evidence="1">MPL23</strain>
    </source>
</reference>
<proteinExistence type="predicted"/>
<dbReference type="EMBL" id="JANHOG010000980">
    <property type="protein sequence ID" value="KAJ3547808.1"/>
    <property type="molecule type" value="Genomic_DNA"/>
</dbReference>
<comment type="caution">
    <text evidence="1">The sequence shown here is derived from an EMBL/GenBank/DDBJ whole genome shotgun (WGS) entry which is preliminary data.</text>
</comment>
<evidence type="ECO:0000313" key="2">
    <source>
        <dbReference type="Proteomes" id="UP001148662"/>
    </source>
</evidence>
<dbReference type="Proteomes" id="UP001148662">
    <property type="component" value="Unassembled WGS sequence"/>
</dbReference>
<protein>
    <submittedName>
        <fullName evidence="1">Uncharacterized protein</fullName>
    </submittedName>
</protein>
<accession>A0ACC1SX42</accession>
<sequence>MAYPYATYTTPYLWPYYQQPVITPFIPAHVSLPPSPNAGSGSKHVRFDNEQRDAYHTDRRERPPSWHAGTNGSAAYSYSAPTSAPFLYTALPPTMPYGVATPGTHRRRLSESALPQAAWGMHPGWMLYSPTAPTPRPTFNPLINGEALGGALLLFDLSSNIFEPLRISNHSSIRGSQLTREELMQTATYPSVTRMVITCDELPPEWKVTLEPCDDRPSNNGYLNVPSVNASSPDAPITVYDVLYAVHSMLQRQITQREWYDTPQHRATAIARAYTRRCRAGPNIQAFEESQGVRRVDFLLDQYMFKGIVRERGEQGFEYVRLRVGKK</sequence>
<keyword evidence="2" id="KW-1185">Reference proteome</keyword>
<evidence type="ECO:0000313" key="1">
    <source>
        <dbReference type="EMBL" id="KAJ3547808.1"/>
    </source>
</evidence>